<dbReference type="PROSITE" id="PS51199">
    <property type="entry name" value="SF4_HELICASE"/>
    <property type="match status" value="1"/>
</dbReference>
<evidence type="ECO:0000256" key="3">
    <source>
        <dbReference type="ARBA" id="ARBA00022705"/>
    </source>
</evidence>
<dbReference type="SUPFAM" id="SSF48024">
    <property type="entry name" value="N-terminal domain of DnaB helicase"/>
    <property type="match status" value="1"/>
</dbReference>
<keyword evidence="8 12" id="KW-0238">DNA-binding</keyword>
<dbReference type="PANTHER" id="PTHR30153">
    <property type="entry name" value="REPLICATIVE DNA HELICASE DNAB"/>
    <property type="match status" value="1"/>
</dbReference>
<name>A0ABY6Z7L4_9BACL</name>
<dbReference type="InterPro" id="IPR007694">
    <property type="entry name" value="DNA_helicase_DnaB-like_C"/>
</dbReference>
<keyword evidence="3 12" id="KW-0235">DNA replication</keyword>
<dbReference type="CDD" id="cd00984">
    <property type="entry name" value="DnaB_C"/>
    <property type="match status" value="1"/>
</dbReference>
<dbReference type="GO" id="GO:0003678">
    <property type="term" value="F:DNA helicase activity"/>
    <property type="evidence" value="ECO:0007669"/>
    <property type="project" value="UniProtKB-EC"/>
</dbReference>
<dbReference type="InterPro" id="IPR007692">
    <property type="entry name" value="DNA_helicase_DnaB"/>
</dbReference>
<comment type="similarity">
    <text evidence="1 12">Belongs to the helicase family. DnaB subfamily.</text>
</comment>
<evidence type="ECO:0000256" key="9">
    <source>
        <dbReference type="ARBA" id="ARBA00023235"/>
    </source>
</evidence>
<organism evidence="14 15">
    <name type="scientific">Alicyclobacillus dauci</name>
    <dbReference type="NCBI Taxonomy" id="1475485"/>
    <lineage>
        <taxon>Bacteria</taxon>
        <taxon>Bacillati</taxon>
        <taxon>Bacillota</taxon>
        <taxon>Bacilli</taxon>
        <taxon>Bacillales</taxon>
        <taxon>Alicyclobacillaceae</taxon>
        <taxon>Alicyclobacillus</taxon>
    </lineage>
</organism>
<dbReference type="Pfam" id="PF03796">
    <property type="entry name" value="DnaB_C"/>
    <property type="match status" value="1"/>
</dbReference>
<keyword evidence="7 12" id="KW-0067">ATP-binding</keyword>
<evidence type="ECO:0000256" key="11">
    <source>
        <dbReference type="NCBIfam" id="TIGR00665"/>
    </source>
</evidence>
<dbReference type="NCBIfam" id="TIGR00665">
    <property type="entry name" value="DnaB"/>
    <property type="match status" value="1"/>
</dbReference>
<reference evidence="14" key="1">
    <citation type="submission" date="2022-08" db="EMBL/GenBank/DDBJ databases">
        <title>Alicyclobacillus dauci DSM2870, complete genome.</title>
        <authorList>
            <person name="Wang Q."/>
            <person name="Cai R."/>
            <person name="Wang Z."/>
        </authorList>
    </citation>
    <scope>NUCLEOTIDE SEQUENCE</scope>
    <source>
        <strain evidence="14">DSM 28700</strain>
    </source>
</reference>
<sequence length="434" mass="48589">MLNEGLRETEASLVSTVVNYPETLDEVDVTYTDFLDQECSLLFRTAVYLRDRGEDVSIFALMQKLKKRVHSGVLAEILDIARAMPKSIGQISLIVRQAALLRGVESVGKQLVQLAHDSTDPATALDAAEKALSEVMNKFEGDKGPTHIGDGLMEHWDTIERRYQNRGKVMGVTTGLDDIDRLIGGWQEKDFVIIAARPSMGKTAFMLESAKATSLQGAGVIFSAEMGEEQLYDRLLASESTISLFSLRNGLIDDDKFPELSLAASSLSDRMLYIDDTSLVTMSHIRSTLRKLRRKVPEETKMVVYLDYLQLVRQNGRSRNEEVSEISQMCKATAKDLNCTFVALSQLSRKCEERGNKRPMLSDLRDSGSIEQDADIVAFLYRDEYYNPETEKQNIMEFIVAKNRNGPTGTAELVFLKQNQKFVNLARSVGNDVS</sequence>
<keyword evidence="4 12" id="KW-0547">Nucleotide-binding</keyword>
<evidence type="ECO:0000313" key="15">
    <source>
        <dbReference type="Proteomes" id="UP001164803"/>
    </source>
</evidence>
<dbReference type="SUPFAM" id="SSF52540">
    <property type="entry name" value="P-loop containing nucleoside triphosphate hydrolases"/>
    <property type="match status" value="1"/>
</dbReference>
<evidence type="ECO:0000313" key="14">
    <source>
        <dbReference type="EMBL" id="WAH38587.1"/>
    </source>
</evidence>
<evidence type="ECO:0000256" key="12">
    <source>
        <dbReference type="RuleBase" id="RU362085"/>
    </source>
</evidence>
<dbReference type="RefSeq" id="WP_268046170.1">
    <property type="nucleotide sequence ID" value="NZ_CP104064.1"/>
</dbReference>
<dbReference type="GO" id="GO:0016787">
    <property type="term" value="F:hydrolase activity"/>
    <property type="evidence" value="ECO:0007669"/>
    <property type="project" value="UniProtKB-KW"/>
</dbReference>
<dbReference type="Gene3D" id="3.40.50.300">
    <property type="entry name" value="P-loop containing nucleotide triphosphate hydrolases"/>
    <property type="match status" value="1"/>
</dbReference>
<evidence type="ECO:0000256" key="10">
    <source>
        <dbReference type="ARBA" id="ARBA00048954"/>
    </source>
</evidence>
<protein>
    <recommendedName>
        <fullName evidence="11 12">Replicative DNA helicase</fullName>
        <ecNumber evidence="11 12">5.6.2.3</ecNumber>
    </recommendedName>
</protein>
<evidence type="ECO:0000256" key="4">
    <source>
        <dbReference type="ARBA" id="ARBA00022741"/>
    </source>
</evidence>
<evidence type="ECO:0000256" key="2">
    <source>
        <dbReference type="ARBA" id="ARBA00022515"/>
    </source>
</evidence>
<keyword evidence="5 12" id="KW-0378">Hydrolase</keyword>
<evidence type="ECO:0000256" key="5">
    <source>
        <dbReference type="ARBA" id="ARBA00022801"/>
    </source>
</evidence>
<keyword evidence="9" id="KW-0413">Isomerase</keyword>
<dbReference type="Gene3D" id="1.10.860.10">
    <property type="entry name" value="DNAb Helicase, Chain A"/>
    <property type="match status" value="1"/>
</dbReference>
<evidence type="ECO:0000256" key="6">
    <source>
        <dbReference type="ARBA" id="ARBA00022806"/>
    </source>
</evidence>
<comment type="catalytic activity">
    <reaction evidence="10 12">
        <text>ATP + H2O = ADP + phosphate + H(+)</text>
        <dbReference type="Rhea" id="RHEA:13065"/>
        <dbReference type="ChEBI" id="CHEBI:15377"/>
        <dbReference type="ChEBI" id="CHEBI:15378"/>
        <dbReference type="ChEBI" id="CHEBI:30616"/>
        <dbReference type="ChEBI" id="CHEBI:43474"/>
        <dbReference type="ChEBI" id="CHEBI:456216"/>
        <dbReference type="EC" id="5.6.2.3"/>
    </reaction>
</comment>
<keyword evidence="15" id="KW-1185">Reference proteome</keyword>
<dbReference type="InterPro" id="IPR036185">
    <property type="entry name" value="DNA_heli_DnaB-like_N_sf"/>
</dbReference>
<dbReference type="PANTHER" id="PTHR30153:SF2">
    <property type="entry name" value="REPLICATIVE DNA HELICASE"/>
    <property type="match status" value="1"/>
</dbReference>
<evidence type="ECO:0000259" key="13">
    <source>
        <dbReference type="PROSITE" id="PS51199"/>
    </source>
</evidence>
<gene>
    <name evidence="14" type="primary">dnaB</name>
    <name evidence="14" type="ORF">NZD86_08945</name>
</gene>
<keyword evidence="6 12" id="KW-0347">Helicase</keyword>
<dbReference type="EC" id="5.6.2.3" evidence="11 12"/>
<dbReference type="InterPro" id="IPR007693">
    <property type="entry name" value="DNA_helicase_DnaB-like_N"/>
</dbReference>
<evidence type="ECO:0000256" key="8">
    <source>
        <dbReference type="ARBA" id="ARBA00023125"/>
    </source>
</evidence>
<accession>A0ABY6Z7L4</accession>
<proteinExistence type="inferred from homology"/>
<evidence type="ECO:0000256" key="1">
    <source>
        <dbReference type="ARBA" id="ARBA00008428"/>
    </source>
</evidence>
<dbReference type="InterPro" id="IPR027417">
    <property type="entry name" value="P-loop_NTPase"/>
</dbReference>
<comment type="function">
    <text evidence="12">The main replicative DNA helicase, it participates in initiation and elongation during chromosome replication. Travels ahead of the DNA replisome, separating dsDNA into templates for DNA synthesis. A processive ATP-dependent 5'-3' DNA helicase it has DNA-dependent ATPase activity.</text>
</comment>
<dbReference type="EMBL" id="CP104064">
    <property type="protein sequence ID" value="WAH38587.1"/>
    <property type="molecule type" value="Genomic_DNA"/>
</dbReference>
<dbReference type="Proteomes" id="UP001164803">
    <property type="component" value="Chromosome"/>
</dbReference>
<dbReference type="Pfam" id="PF00772">
    <property type="entry name" value="DnaB"/>
    <property type="match status" value="1"/>
</dbReference>
<feature type="domain" description="SF4 helicase" evidence="13">
    <location>
        <begin position="165"/>
        <end position="429"/>
    </location>
</feature>
<keyword evidence="2 12" id="KW-0639">Primosome</keyword>
<dbReference type="InterPro" id="IPR016136">
    <property type="entry name" value="DNA_helicase_N/primase_C"/>
</dbReference>
<evidence type="ECO:0000256" key="7">
    <source>
        <dbReference type="ARBA" id="ARBA00022840"/>
    </source>
</evidence>